<feature type="domain" description="HMA" evidence="6">
    <location>
        <begin position="2"/>
        <end position="69"/>
    </location>
</feature>
<comment type="similarity">
    <text evidence="5">Belongs to the HIPP family.</text>
</comment>
<evidence type="ECO:0000256" key="3">
    <source>
        <dbReference type="ARBA" id="ARBA00023288"/>
    </source>
</evidence>
<dbReference type="Proteomes" id="UP001642487">
    <property type="component" value="Chromosome 6"/>
</dbReference>
<evidence type="ECO:0000256" key="4">
    <source>
        <dbReference type="ARBA" id="ARBA00023289"/>
    </source>
</evidence>
<dbReference type="PANTHER" id="PTHR45811">
    <property type="entry name" value="COPPER TRANSPORT PROTEIN FAMILY-RELATED"/>
    <property type="match status" value="1"/>
</dbReference>
<dbReference type="EMBL" id="OZ021740">
    <property type="protein sequence ID" value="CAK9324141.1"/>
    <property type="molecule type" value="Genomic_DNA"/>
</dbReference>
<evidence type="ECO:0000259" key="6">
    <source>
        <dbReference type="PROSITE" id="PS50846"/>
    </source>
</evidence>
<dbReference type="InterPro" id="IPR036163">
    <property type="entry name" value="HMA_dom_sf"/>
</dbReference>
<dbReference type="InterPro" id="IPR051863">
    <property type="entry name" value="HIPP"/>
</dbReference>
<protein>
    <recommendedName>
        <fullName evidence="6">HMA domain-containing protein</fullName>
    </recommendedName>
</protein>
<dbReference type="PANTHER" id="PTHR45811:SF50">
    <property type="entry name" value="HEAVY METAL-ASSOCIATED ISOPRENYLATED PLANT PROTEIN 12-RELATED"/>
    <property type="match status" value="1"/>
</dbReference>
<gene>
    <name evidence="7" type="ORF">CITCOLO1_LOCUS16366</name>
</gene>
<name>A0ABP0YYN2_9ROSI</name>
<keyword evidence="2" id="KW-0479">Metal-binding</keyword>
<sequence length="113" mass="13116">MIMKVVLKVDVHDGKAKQKAMKAVSSLPGINSIAMDMNERKMTVIGEVDPVEIVEKLRKFWFAEILTVGPPKEEKDEKQDIKKPPPDCWIPYPYYYPRYYIMQEENPNPCVLC</sequence>
<proteinExistence type="inferred from homology"/>
<reference evidence="7 8" key="1">
    <citation type="submission" date="2024-03" db="EMBL/GenBank/DDBJ databases">
        <authorList>
            <person name="Gkanogiannis A."/>
            <person name="Becerra Lopez-Lavalle L."/>
        </authorList>
    </citation>
    <scope>NUCLEOTIDE SEQUENCE [LARGE SCALE GENOMIC DNA]</scope>
</reference>
<evidence type="ECO:0000313" key="7">
    <source>
        <dbReference type="EMBL" id="CAK9324141.1"/>
    </source>
</evidence>
<evidence type="ECO:0000256" key="1">
    <source>
        <dbReference type="ARBA" id="ARBA00022481"/>
    </source>
</evidence>
<keyword evidence="4" id="KW-0636">Prenylation</keyword>
<organism evidence="7 8">
    <name type="scientific">Citrullus colocynthis</name>
    <name type="common">colocynth</name>
    <dbReference type="NCBI Taxonomy" id="252529"/>
    <lineage>
        <taxon>Eukaryota</taxon>
        <taxon>Viridiplantae</taxon>
        <taxon>Streptophyta</taxon>
        <taxon>Embryophyta</taxon>
        <taxon>Tracheophyta</taxon>
        <taxon>Spermatophyta</taxon>
        <taxon>Magnoliopsida</taxon>
        <taxon>eudicotyledons</taxon>
        <taxon>Gunneridae</taxon>
        <taxon>Pentapetalae</taxon>
        <taxon>rosids</taxon>
        <taxon>fabids</taxon>
        <taxon>Cucurbitales</taxon>
        <taxon>Cucurbitaceae</taxon>
        <taxon>Benincaseae</taxon>
        <taxon>Citrullus</taxon>
    </lineage>
</organism>
<evidence type="ECO:0000256" key="5">
    <source>
        <dbReference type="ARBA" id="ARBA00024045"/>
    </source>
</evidence>
<dbReference type="Pfam" id="PF00403">
    <property type="entry name" value="HMA"/>
    <property type="match status" value="1"/>
</dbReference>
<dbReference type="PROSITE" id="PS50846">
    <property type="entry name" value="HMA_2"/>
    <property type="match status" value="1"/>
</dbReference>
<dbReference type="SUPFAM" id="SSF55008">
    <property type="entry name" value="HMA, heavy metal-associated domain"/>
    <property type="match status" value="1"/>
</dbReference>
<keyword evidence="8" id="KW-1185">Reference proteome</keyword>
<dbReference type="Gene3D" id="3.30.70.100">
    <property type="match status" value="1"/>
</dbReference>
<accession>A0ABP0YYN2</accession>
<dbReference type="InterPro" id="IPR006121">
    <property type="entry name" value="HMA_dom"/>
</dbReference>
<evidence type="ECO:0000313" key="8">
    <source>
        <dbReference type="Proteomes" id="UP001642487"/>
    </source>
</evidence>
<keyword evidence="3" id="KW-0449">Lipoprotein</keyword>
<keyword evidence="1" id="KW-0488">Methylation</keyword>
<evidence type="ECO:0000256" key="2">
    <source>
        <dbReference type="ARBA" id="ARBA00022723"/>
    </source>
</evidence>